<gene>
    <name evidence="1" type="ORF">TH66_01955</name>
    <name evidence="2" type="ORF">TR74_16675</name>
</gene>
<dbReference type="PATRIC" id="fig|1469144.8.peg.5016"/>
<evidence type="ECO:0000313" key="2">
    <source>
        <dbReference type="EMBL" id="KWX08042.1"/>
    </source>
</evidence>
<proteinExistence type="predicted"/>
<accession>A0A132NEK8</accession>
<comment type="caution">
    <text evidence="2">The sequence shown here is derived from an EMBL/GenBank/DDBJ whole genome shotgun (WGS) entry which is preliminary data.</text>
</comment>
<reference evidence="2 4" key="1">
    <citation type="submission" date="2015-02" db="EMBL/GenBank/DDBJ databases">
        <title>Physiological reanalysis, assessment of diazotrophy, and genome sequences of multiple isolates of Streptomyces thermoautotrophicus.</title>
        <authorList>
            <person name="MacKellar D.C."/>
            <person name="Lieber L."/>
            <person name="Norman J."/>
            <person name="Bolger A."/>
            <person name="Tobin C."/>
            <person name="Murray J.W."/>
            <person name="Prell J."/>
        </authorList>
    </citation>
    <scope>NUCLEOTIDE SEQUENCE [LARGE SCALE GENOMIC DNA]</scope>
    <source>
        <strain evidence="2 4">UBT1</strain>
    </source>
</reference>
<dbReference type="EMBL" id="JYIJ01000011">
    <property type="protein sequence ID" value="KWX05478.1"/>
    <property type="molecule type" value="Genomic_DNA"/>
</dbReference>
<dbReference type="RefSeq" id="WP_067068099.1">
    <property type="nucleotide sequence ID" value="NZ_CP171739.1"/>
</dbReference>
<dbReference type="Proteomes" id="UP000070659">
    <property type="component" value="Unassembled WGS sequence"/>
</dbReference>
<evidence type="ECO:0000313" key="3">
    <source>
        <dbReference type="Proteomes" id="UP000070598"/>
    </source>
</evidence>
<dbReference type="EMBL" id="JYIK01001016">
    <property type="protein sequence ID" value="KWX08042.1"/>
    <property type="molecule type" value="Genomic_DNA"/>
</dbReference>
<reference evidence="3" key="2">
    <citation type="submission" date="2015-02" db="EMBL/GenBank/DDBJ databases">
        <title>Physiological reanalysis, assessment of diazotrophy, and genome sequences of multiple isolates of Streptomyces thermoautotrophicus.</title>
        <authorList>
            <person name="MacKellar D.C."/>
            <person name="Lieber L."/>
            <person name="Norman J."/>
            <person name="Bolger A."/>
            <person name="Tobin C."/>
            <person name="Murray J.W."/>
            <person name="Friesen M."/>
            <person name="Prell J."/>
        </authorList>
    </citation>
    <scope>NUCLEOTIDE SEQUENCE [LARGE SCALE GENOMIC DNA]</scope>
    <source>
        <strain evidence="3">UBT1</strain>
    </source>
</reference>
<evidence type="ECO:0000313" key="1">
    <source>
        <dbReference type="EMBL" id="KWX05478.1"/>
    </source>
</evidence>
<dbReference type="Proteomes" id="UP000070598">
    <property type="component" value="Unassembled WGS sequence"/>
</dbReference>
<evidence type="ECO:0000313" key="4">
    <source>
        <dbReference type="Proteomes" id="UP000070659"/>
    </source>
</evidence>
<sequence>MPLVAWVTLLAAFLIIAATALALLQVIIHLKHVSFTLGTVIVGVNAIAHQTRTVPEVLASVNANLQPVRDWCETV</sequence>
<name>A0A132NEK8_9ACTN</name>
<protein>
    <submittedName>
        <fullName evidence="2">Uncharacterized protein</fullName>
    </submittedName>
</protein>
<organism evidence="2 3">
    <name type="scientific">Carbonactinospora thermoautotrophica</name>
    <dbReference type="NCBI Taxonomy" id="1469144"/>
    <lineage>
        <taxon>Bacteria</taxon>
        <taxon>Bacillati</taxon>
        <taxon>Actinomycetota</taxon>
        <taxon>Actinomycetes</taxon>
        <taxon>Kitasatosporales</taxon>
        <taxon>Carbonactinosporaceae</taxon>
        <taxon>Carbonactinospora</taxon>
    </lineage>
</organism>
<dbReference type="AlphaFoldDB" id="A0A132NEK8"/>